<keyword evidence="8 15" id="KW-0812">Transmembrane</keyword>
<dbReference type="Pfam" id="PF02518">
    <property type="entry name" value="HATPase_c"/>
    <property type="match status" value="1"/>
</dbReference>
<evidence type="ECO:0000256" key="1">
    <source>
        <dbReference type="ARBA" id="ARBA00000085"/>
    </source>
</evidence>
<name>A0A6I2M9T5_9BACI</name>
<dbReference type="InterPro" id="IPR041610">
    <property type="entry name" value="ArlS_N"/>
</dbReference>
<protein>
    <recommendedName>
        <fullName evidence="4">Signal transduction histidine-protein kinase ArlS</fullName>
        <ecNumber evidence="3">2.7.13.3</ecNumber>
    </recommendedName>
</protein>
<dbReference type="EC" id="2.7.13.3" evidence="3"/>
<dbReference type="PROSITE" id="PS50109">
    <property type="entry name" value="HIS_KIN"/>
    <property type="match status" value="1"/>
</dbReference>
<evidence type="ECO:0000313" key="18">
    <source>
        <dbReference type="EMBL" id="MRX53191.1"/>
    </source>
</evidence>
<evidence type="ECO:0000313" key="19">
    <source>
        <dbReference type="Proteomes" id="UP000441585"/>
    </source>
</evidence>
<dbReference type="Gene3D" id="6.10.340.10">
    <property type="match status" value="1"/>
</dbReference>
<dbReference type="InterPro" id="IPR036097">
    <property type="entry name" value="HisK_dim/P_sf"/>
</dbReference>
<dbReference type="PANTHER" id="PTHR45528:SF12">
    <property type="entry name" value="SENSOR HISTIDINE KINASE ARSS"/>
    <property type="match status" value="1"/>
</dbReference>
<organism evidence="18 19">
    <name type="scientific">Metabacillus idriensis</name>
    <dbReference type="NCBI Taxonomy" id="324768"/>
    <lineage>
        <taxon>Bacteria</taxon>
        <taxon>Bacillati</taxon>
        <taxon>Bacillota</taxon>
        <taxon>Bacilli</taxon>
        <taxon>Bacillales</taxon>
        <taxon>Bacillaceae</taxon>
        <taxon>Metabacillus</taxon>
    </lineage>
</organism>
<feature type="domain" description="HAMP" evidence="17">
    <location>
        <begin position="177"/>
        <end position="231"/>
    </location>
</feature>
<evidence type="ECO:0000256" key="8">
    <source>
        <dbReference type="ARBA" id="ARBA00022692"/>
    </source>
</evidence>
<dbReference type="Pfam" id="PF18719">
    <property type="entry name" value="ArlS_N"/>
    <property type="match status" value="1"/>
</dbReference>
<evidence type="ECO:0000256" key="5">
    <source>
        <dbReference type="ARBA" id="ARBA00022475"/>
    </source>
</evidence>
<evidence type="ECO:0000256" key="6">
    <source>
        <dbReference type="ARBA" id="ARBA00022553"/>
    </source>
</evidence>
<comment type="catalytic activity">
    <reaction evidence="1">
        <text>ATP + protein L-histidine = ADP + protein N-phospho-L-histidine.</text>
        <dbReference type="EC" id="2.7.13.3"/>
    </reaction>
</comment>
<dbReference type="GO" id="GO:0000155">
    <property type="term" value="F:phosphorelay sensor kinase activity"/>
    <property type="evidence" value="ECO:0007669"/>
    <property type="project" value="InterPro"/>
</dbReference>
<evidence type="ECO:0000256" key="11">
    <source>
        <dbReference type="ARBA" id="ARBA00022840"/>
    </source>
</evidence>
<evidence type="ECO:0000256" key="4">
    <source>
        <dbReference type="ARBA" id="ARBA00015735"/>
    </source>
</evidence>
<dbReference type="SMART" id="SM00387">
    <property type="entry name" value="HATPase_c"/>
    <property type="match status" value="1"/>
</dbReference>
<evidence type="ECO:0000256" key="7">
    <source>
        <dbReference type="ARBA" id="ARBA00022679"/>
    </source>
</evidence>
<feature type="domain" description="Histidine kinase" evidence="16">
    <location>
        <begin position="239"/>
        <end position="451"/>
    </location>
</feature>
<keyword evidence="10" id="KW-0418">Kinase</keyword>
<keyword evidence="5" id="KW-1003">Cell membrane</keyword>
<comment type="subcellular location">
    <subcellularLocation>
        <location evidence="2">Cell membrane</location>
        <topology evidence="2">Multi-pass membrane protein</topology>
    </subcellularLocation>
</comment>
<dbReference type="CDD" id="cd00075">
    <property type="entry name" value="HATPase"/>
    <property type="match status" value="1"/>
</dbReference>
<evidence type="ECO:0000259" key="16">
    <source>
        <dbReference type="PROSITE" id="PS50109"/>
    </source>
</evidence>
<gene>
    <name evidence="18" type="ORF">GJU41_04345</name>
</gene>
<dbReference type="CDD" id="cd06225">
    <property type="entry name" value="HAMP"/>
    <property type="match status" value="1"/>
</dbReference>
<dbReference type="SUPFAM" id="SSF158472">
    <property type="entry name" value="HAMP domain-like"/>
    <property type="match status" value="1"/>
</dbReference>
<evidence type="ECO:0000256" key="10">
    <source>
        <dbReference type="ARBA" id="ARBA00022777"/>
    </source>
</evidence>
<keyword evidence="6" id="KW-0597">Phosphoprotein</keyword>
<dbReference type="FunFam" id="3.30.565.10:FF:000006">
    <property type="entry name" value="Sensor histidine kinase WalK"/>
    <property type="match status" value="1"/>
</dbReference>
<dbReference type="SUPFAM" id="SSF47384">
    <property type="entry name" value="Homodimeric domain of signal transducing histidine kinase"/>
    <property type="match status" value="1"/>
</dbReference>
<dbReference type="Gene3D" id="1.10.287.130">
    <property type="match status" value="1"/>
</dbReference>
<dbReference type="PROSITE" id="PS50885">
    <property type="entry name" value="HAMP"/>
    <property type="match status" value="1"/>
</dbReference>
<dbReference type="InterPro" id="IPR036890">
    <property type="entry name" value="HATPase_C_sf"/>
</dbReference>
<dbReference type="Pfam" id="PF00512">
    <property type="entry name" value="HisKA"/>
    <property type="match status" value="1"/>
</dbReference>
<dbReference type="Proteomes" id="UP000441585">
    <property type="component" value="Unassembled WGS sequence"/>
</dbReference>
<dbReference type="SMART" id="SM00388">
    <property type="entry name" value="HisKA"/>
    <property type="match status" value="1"/>
</dbReference>
<dbReference type="InterPro" id="IPR050398">
    <property type="entry name" value="HssS/ArlS-like"/>
</dbReference>
<dbReference type="InterPro" id="IPR003660">
    <property type="entry name" value="HAMP_dom"/>
</dbReference>
<proteinExistence type="predicted"/>
<evidence type="ECO:0000256" key="12">
    <source>
        <dbReference type="ARBA" id="ARBA00022989"/>
    </source>
</evidence>
<dbReference type="SMART" id="SM00304">
    <property type="entry name" value="HAMP"/>
    <property type="match status" value="1"/>
</dbReference>
<sequence length="453" mass="51233">MKINHKIQLFSTVWMLIIVLAINAAIYFLFLTMTQNSELDRVKLQAEAVAGAIRQDENQQVNSSDLLRAYLPADGMIRIINEQSKQILAVSKNADYRNILSPEFRSSESSEVVEAEGLSFAKAAVPVIWSNGEVVQLEVTENLENVNENMNVLKIVLAIASLLVLLPSFFAGRMLSRMILKPINSLIGTMEEIEKKETFKKIEVSGHSKDELHQMTNTFNNMIELLQTNFEKQQQFISDASHELKTPLTVIESYASLLKRWGTTKPEVMEESVEAIYSEAVRMKEMTGQLLQLAENDARMQLNVEKIDLVSICHQSGRTLEQVYNRHINFHFDQKELFIFADELKMKQLLFILFDNAMKYSSKSITCTAERENGRVHLSIADQGIGIPAEDLQHVFDRFFRVDKARNRETGGTGLGLSIARKIVHAHGGEISIDSTEGKGTAVHLFFENQSFS</sequence>
<accession>A0A6I2M9T5</accession>
<keyword evidence="9" id="KW-0547">Nucleotide-binding</keyword>
<evidence type="ECO:0000256" key="14">
    <source>
        <dbReference type="ARBA" id="ARBA00023136"/>
    </source>
</evidence>
<feature type="transmembrane region" description="Helical" evidence="15">
    <location>
        <begin position="12"/>
        <end position="30"/>
    </location>
</feature>
<dbReference type="FunFam" id="1.10.287.130:FF:000001">
    <property type="entry name" value="Two-component sensor histidine kinase"/>
    <property type="match status" value="1"/>
</dbReference>
<dbReference type="RefSeq" id="WP_154318080.1">
    <property type="nucleotide sequence ID" value="NZ_CAJGAA010000001.1"/>
</dbReference>
<dbReference type="EMBL" id="WKKF01000001">
    <property type="protein sequence ID" value="MRX53191.1"/>
    <property type="molecule type" value="Genomic_DNA"/>
</dbReference>
<dbReference type="Gene3D" id="3.30.565.10">
    <property type="entry name" value="Histidine kinase-like ATPase, C-terminal domain"/>
    <property type="match status" value="1"/>
</dbReference>
<keyword evidence="19" id="KW-1185">Reference proteome</keyword>
<feature type="transmembrane region" description="Helical" evidence="15">
    <location>
        <begin position="152"/>
        <end position="171"/>
    </location>
</feature>
<dbReference type="Pfam" id="PF00672">
    <property type="entry name" value="HAMP"/>
    <property type="match status" value="1"/>
</dbReference>
<keyword evidence="13" id="KW-0902">Two-component regulatory system</keyword>
<dbReference type="InterPro" id="IPR005467">
    <property type="entry name" value="His_kinase_dom"/>
</dbReference>
<keyword evidence="12 15" id="KW-1133">Transmembrane helix</keyword>
<dbReference type="SUPFAM" id="SSF55874">
    <property type="entry name" value="ATPase domain of HSP90 chaperone/DNA topoisomerase II/histidine kinase"/>
    <property type="match status" value="1"/>
</dbReference>
<evidence type="ECO:0000256" key="13">
    <source>
        <dbReference type="ARBA" id="ARBA00023012"/>
    </source>
</evidence>
<comment type="caution">
    <text evidence="18">The sequence shown here is derived from an EMBL/GenBank/DDBJ whole genome shotgun (WGS) entry which is preliminary data.</text>
</comment>
<dbReference type="AlphaFoldDB" id="A0A6I2M9T5"/>
<keyword evidence="7" id="KW-0808">Transferase</keyword>
<evidence type="ECO:0000259" key="17">
    <source>
        <dbReference type="PROSITE" id="PS50885"/>
    </source>
</evidence>
<dbReference type="InterPro" id="IPR003594">
    <property type="entry name" value="HATPase_dom"/>
</dbReference>
<dbReference type="PANTHER" id="PTHR45528">
    <property type="entry name" value="SENSOR HISTIDINE KINASE CPXA"/>
    <property type="match status" value="1"/>
</dbReference>
<evidence type="ECO:0000256" key="15">
    <source>
        <dbReference type="SAM" id="Phobius"/>
    </source>
</evidence>
<reference evidence="18 19" key="1">
    <citation type="submission" date="2019-11" db="EMBL/GenBank/DDBJ databases">
        <title>Bacillus idriensis genome.</title>
        <authorList>
            <person name="Konopka E.N."/>
            <person name="Newman J.D."/>
        </authorList>
    </citation>
    <scope>NUCLEOTIDE SEQUENCE [LARGE SCALE GENOMIC DNA]</scope>
    <source>
        <strain evidence="18 19">DSM 19097</strain>
    </source>
</reference>
<keyword evidence="14 15" id="KW-0472">Membrane</keyword>
<evidence type="ECO:0000256" key="3">
    <source>
        <dbReference type="ARBA" id="ARBA00012438"/>
    </source>
</evidence>
<dbReference type="PRINTS" id="PR00344">
    <property type="entry name" value="BCTRLSENSOR"/>
</dbReference>
<dbReference type="GO" id="GO:0005886">
    <property type="term" value="C:plasma membrane"/>
    <property type="evidence" value="ECO:0007669"/>
    <property type="project" value="UniProtKB-SubCell"/>
</dbReference>
<dbReference type="CDD" id="cd00082">
    <property type="entry name" value="HisKA"/>
    <property type="match status" value="1"/>
</dbReference>
<dbReference type="InterPro" id="IPR003661">
    <property type="entry name" value="HisK_dim/P_dom"/>
</dbReference>
<evidence type="ECO:0000256" key="2">
    <source>
        <dbReference type="ARBA" id="ARBA00004651"/>
    </source>
</evidence>
<dbReference type="GO" id="GO:0005524">
    <property type="term" value="F:ATP binding"/>
    <property type="evidence" value="ECO:0007669"/>
    <property type="project" value="UniProtKB-KW"/>
</dbReference>
<keyword evidence="11" id="KW-0067">ATP-binding</keyword>
<evidence type="ECO:0000256" key="9">
    <source>
        <dbReference type="ARBA" id="ARBA00022741"/>
    </source>
</evidence>
<dbReference type="InterPro" id="IPR004358">
    <property type="entry name" value="Sig_transdc_His_kin-like_C"/>
</dbReference>